<dbReference type="Proteomes" id="UP000504634">
    <property type="component" value="Unplaced"/>
</dbReference>
<dbReference type="PANTHER" id="PTHR46437">
    <property type="entry name" value="MORN REPEAT-CONTAINING PROTEIN 5"/>
    <property type="match status" value="1"/>
</dbReference>
<keyword evidence="5" id="KW-0969">Cilium</keyword>
<dbReference type="GeneID" id="115632748"/>
<dbReference type="InterPro" id="IPR042814">
    <property type="entry name" value="Morn5"/>
</dbReference>
<gene>
    <name evidence="8" type="primary">LOC115632748</name>
</gene>
<evidence type="ECO:0000256" key="3">
    <source>
        <dbReference type="ARBA" id="ARBA00022737"/>
    </source>
</evidence>
<dbReference type="PANTHER" id="PTHR46437:SF1">
    <property type="entry name" value="MORN REPEAT-CONTAINING PROTEIN 5"/>
    <property type="match status" value="1"/>
</dbReference>
<dbReference type="RefSeq" id="XP_030385856.1">
    <property type="nucleotide sequence ID" value="XM_030529996.1"/>
</dbReference>
<evidence type="ECO:0000256" key="6">
    <source>
        <dbReference type="ARBA" id="ARBA00023273"/>
    </source>
</evidence>
<evidence type="ECO:0000256" key="5">
    <source>
        <dbReference type="ARBA" id="ARBA00023069"/>
    </source>
</evidence>
<dbReference type="SMART" id="SM00698">
    <property type="entry name" value="MORN"/>
    <property type="match status" value="2"/>
</dbReference>
<evidence type="ECO:0000256" key="1">
    <source>
        <dbReference type="ARBA" id="ARBA00004230"/>
    </source>
</evidence>
<dbReference type="OrthoDB" id="300500at2759"/>
<dbReference type="SUPFAM" id="SSF82185">
    <property type="entry name" value="Histone H3 K4-specific methyltransferase SET7/9 N-terminal domain"/>
    <property type="match status" value="1"/>
</dbReference>
<keyword evidence="4" id="KW-0282">Flagellum</keyword>
<dbReference type="Gene3D" id="2.20.110.10">
    <property type="entry name" value="Histone H3 K4-specific methyltransferase SET7/9 N-terminal domain"/>
    <property type="match status" value="1"/>
</dbReference>
<evidence type="ECO:0000313" key="8">
    <source>
        <dbReference type="RefSeq" id="XP_030385856.1"/>
    </source>
</evidence>
<reference evidence="8" key="1">
    <citation type="submission" date="2025-08" db="UniProtKB">
        <authorList>
            <consortium name="RefSeq"/>
        </authorList>
    </citation>
    <scope>IDENTIFICATION</scope>
    <source>
        <strain evidence="8">11010-0011.00</strain>
        <tissue evidence="8">Whole body</tissue>
    </source>
</reference>
<evidence type="ECO:0000256" key="2">
    <source>
        <dbReference type="ARBA" id="ARBA00016322"/>
    </source>
</evidence>
<keyword evidence="6" id="KW-0966">Cell projection</keyword>
<dbReference type="InterPro" id="IPR003409">
    <property type="entry name" value="MORN"/>
</dbReference>
<keyword evidence="7" id="KW-1185">Reference proteome</keyword>
<keyword evidence="3" id="KW-0677">Repeat</keyword>
<protein>
    <recommendedName>
        <fullName evidence="2">MORN repeat-containing protein 5</fullName>
    </recommendedName>
</protein>
<dbReference type="AlphaFoldDB" id="A0A6J2UBJ8"/>
<evidence type="ECO:0000313" key="7">
    <source>
        <dbReference type="Proteomes" id="UP000504634"/>
    </source>
</evidence>
<accession>A0A6J2UBJ8</accession>
<name>A0A6J2UBJ8_DROLE</name>
<dbReference type="GO" id="GO:0031514">
    <property type="term" value="C:motile cilium"/>
    <property type="evidence" value="ECO:0007669"/>
    <property type="project" value="UniProtKB-SubCell"/>
</dbReference>
<organism evidence="7 8">
    <name type="scientific">Drosophila lebanonensis</name>
    <name type="common">Fruit fly</name>
    <name type="synonym">Scaptodrosophila lebanonensis</name>
    <dbReference type="NCBI Taxonomy" id="7225"/>
    <lineage>
        <taxon>Eukaryota</taxon>
        <taxon>Metazoa</taxon>
        <taxon>Ecdysozoa</taxon>
        <taxon>Arthropoda</taxon>
        <taxon>Hexapoda</taxon>
        <taxon>Insecta</taxon>
        <taxon>Pterygota</taxon>
        <taxon>Neoptera</taxon>
        <taxon>Endopterygota</taxon>
        <taxon>Diptera</taxon>
        <taxon>Brachycera</taxon>
        <taxon>Muscomorpha</taxon>
        <taxon>Ephydroidea</taxon>
        <taxon>Drosophilidae</taxon>
        <taxon>Scaptodrosophila</taxon>
    </lineage>
</organism>
<proteinExistence type="predicted"/>
<sequence length="321" mass="36918">MVDTTLQNFLTHSTYEGAWIKKVHAMDGFGTYRFPDGSEYRGYFRRGRFHGFGQLKMAAQKFTMKGEFFEGKLKKIADMWFEDGLHLNGKLENGDLNCEDWQYLSPYDRRYQNELKYGQQPVGPTLFLTGNPLTRPLDKHSYDAEEGIFHSKTGWLINRTPPFDKSFYVSCAEDKTWIKRHCRVGRGPAVTAKEPSSRFCRQIIENNLDKENDQLDGTFIYSPGDRLPDRKRMLHKLDDCFNELSPGDDDASETLCDVIGGGRSCDTDSLTQTSLSDDVKTYQQLEKRKDDTFSVNLGVVQSNLTRPDTLFVETQRSVFQL</sequence>
<comment type="subcellular location">
    <subcellularLocation>
        <location evidence="1">Cell projection</location>
        <location evidence="1">Cilium</location>
        <location evidence="1">Flagellum</location>
    </subcellularLocation>
</comment>
<evidence type="ECO:0000256" key="4">
    <source>
        <dbReference type="ARBA" id="ARBA00022846"/>
    </source>
</evidence>